<keyword evidence="3" id="KW-0012">Acyltransferase</keyword>
<keyword evidence="2" id="KW-0808">Transferase</keyword>
<dbReference type="CDD" id="cd07990">
    <property type="entry name" value="LPLAT_LCLAT1-like"/>
    <property type="match status" value="1"/>
</dbReference>
<sequence length="314" mass="35696">MASADPSSSSASPSASIWQTLLRAARLLRFLLPWTIHLLLADVALSALLPLAALFPNWTYHVSSKIADTVWRSIQRICEQSNQANIICTGDDLPQGESAIVVANHVEWTDFYLIQHLAVKAGMLSRCRWFAKQQLKWVPFLGWGLWAMGMPLVSRKWTEDKAEMDRVFHGVVARKWPMWLIAYSEATRFTPTKYAETVEWCKAHGKPIPKHTLYPRVKGFIAMVQTLRKAAHVKAVYDVTIAYAQGNKFLSPPSFLETISTADLGNKYKMYVHVDRHELASLPESAEELAKWLEDRWMEKGDRLESIKTQLTQG</sequence>
<name>A0A2K1QPZ4_9PEZI</name>
<dbReference type="InterPro" id="IPR002123">
    <property type="entry name" value="Plipid/glycerol_acylTrfase"/>
</dbReference>
<dbReference type="SUPFAM" id="SSF69593">
    <property type="entry name" value="Glycerol-3-phosphate (1)-acyltransferase"/>
    <property type="match status" value="1"/>
</dbReference>
<evidence type="ECO:0000313" key="6">
    <source>
        <dbReference type="Proteomes" id="UP000243797"/>
    </source>
</evidence>
<dbReference type="SMART" id="SM00563">
    <property type="entry name" value="PlsC"/>
    <property type="match status" value="1"/>
</dbReference>
<dbReference type="GO" id="GO:0012505">
    <property type="term" value="C:endomembrane system"/>
    <property type="evidence" value="ECO:0007669"/>
    <property type="project" value="TreeGrafter"/>
</dbReference>
<gene>
    <name evidence="5" type="ORF">CAC42_3837</name>
</gene>
<evidence type="ECO:0000256" key="3">
    <source>
        <dbReference type="ARBA" id="ARBA00023315"/>
    </source>
</evidence>
<dbReference type="Proteomes" id="UP000243797">
    <property type="component" value="Unassembled WGS sequence"/>
</dbReference>
<evidence type="ECO:0000256" key="1">
    <source>
        <dbReference type="ARBA" id="ARBA00008655"/>
    </source>
</evidence>
<dbReference type="PANTHER" id="PTHR10983:SF24">
    <property type="entry name" value="1-ACYLGLYCEROL-3-PHOSPHATE O-ACYLTRANSFERASE 3, ISOFORM E-RELATED"/>
    <property type="match status" value="1"/>
</dbReference>
<evidence type="ECO:0000259" key="4">
    <source>
        <dbReference type="SMART" id="SM00563"/>
    </source>
</evidence>
<accession>A0A2K1QPZ4</accession>
<dbReference type="PANTHER" id="PTHR10983">
    <property type="entry name" value="1-ACYLGLYCEROL-3-PHOSPHATE ACYLTRANSFERASE-RELATED"/>
    <property type="match status" value="1"/>
</dbReference>
<dbReference type="InParanoid" id="A0A2K1QPZ4"/>
<dbReference type="Pfam" id="PF01553">
    <property type="entry name" value="Acyltransferase"/>
    <property type="match status" value="1"/>
</dbReference>
<dbReference type="OrthoDB" id="189226at2759"/>
<keyword evidence="6" id="KW-1185">Reference proteome</keyword>
<dbReference type="InterPro" id="IPR032098">
    <property type="entry name" value="Acyltransf_C"/>
</dbReference>
<dbReference type="STRING" id="2082308.A0A2K1QPZ4"/>
<feature type="domain" description="Phospholipid/glycerol acyltransferase" evidence="4">
    <location>
        <begin position="99"/>
        <end position="221"/>
    </location>
</feature>
<comment type="caution">
    <text evidence="5">The sequence shown here is derived from an EMBL/GenBank/DDBJ whole genome shotgun (WGS) entry which is preliminary data.</text>
</comment>
<evidence type="ECO:0000313" key="5">
    <source>
        <dbReference type="EMBL" id="PNS17102.1"/>
    </source>
</evidence>
<dbReference type="AlphaFoldDB" id="A0A2K1QPZ4"/>
<reference evidence="5 6" key="1">
    <citation type="submission" date="2017-06" db="EMBL/GenBank/DDBJ databases">
        <title>Draft genome sequence of a variant of Elsinoe murrayae.</title>
        <authorList>
            <person name="Cheng Q."/>
        </authorList>
    </citation>
    <scope>NUCLEOTIDE SEQUENCE [LARGE SCALE GENOMIC DNA]</scope>
    <source>
        <strain evidence="5 6">CQ-2017a</strain>
    </source>
</reference>
<organism evidence="5 6">
    <name type="scientific">Sphaceloma murrayae</name>
    <dbReference type="NCBI Taxonomy" id="2082308"/>
    <lineage>
        <taxon>Eukaryota</taxon>
        <taxon>Fungi</taxon>
        <taxon>Dikarya</taxon>
        <taxon>Ascomycota</taxon>
        <taxon>Pezizomycotina</taxon>
        <taxon>Dothideomycetes</taxon>
        <taxon>Dothideomycetidae</taxon>
        <taxon>Myriangiales</taxon>
        <taxon>Elsinoaceae</taxon>
        <taxon>Sphaceloma</taxon>
    </lineage>
</organism>
<dbReference type="GO" id="GO:0003841">
    <property type="term" value="F:1-acylglycerol-3-phosphate O-acyltransferase activity"/>
    <property type="evidence" value="ECO:0007669"/>
    <property type="project" value="TreeGrafter"/>
</dbReference>
<dbReference type="EMBL" id="NKHZ01000053">
    <property type="protein sequence ID" value="PNS17102.1"/>
    <property type="molecule type" value="Genomic_DNA"/>
</dbReference>
<dbReference type="Pfam" id="PF16076">
    <property type="entry name" value="Acyltransf_C"/>
    <property type="match status" value="1"/>
</dbReference>
<comment type="similarity">
    <text evidence="1">Belongs to the 1-acyl-sn-glycerol-3-phosphate acyltransferase family.</text>
</comment>
<protein>
    <recommendedName>
        <fullName evidence="4">Phospholipid/glycerol acyltransferase domain-containing protein</fullName>
    </recommendedName>
</protein>
<proteinExistence type="inferred from homology"/>
<evidence type="ECO:0000256" key="2">
    <source>
        <dbReference type="ARBA" id="ARBA00022679"/>
    </source>
</evidence>